<dbReference type="InterPro" id="IPR018990">
    <property type="entry name" value="Prot_inh_I42_chagasin"/>
</dbReference>
<name>A0A7S3N346_9SPIT</name>
<dbReference type="GO" id="GO:0004869">
    <property type="term" value="F:cysteine-type endopeptidase inhibitor activity"/>
    <property type="evidence" value="ECO:0007669"/>
    <property type="project" value="UniProtKB-KW"/>
</dbReference>
<dbReference type="PANTHER" id="PTHR36530:SF1">
    <property type="entry name" value="AMOEBIASIN-1"/>
    <property type="match status" value="1"/>
</dbReference>
<sequence length="174" mass="17725">MAGGHASSSSVATPITNYTPVVIGGTINSGSVGNGDINQATSSKATGGSFGLTVMPVLMNLQQAPLPTTDLSYQAPATKQVSATPGQTFEIQAGETAGTGYSWSYVSNCHGVVAQDGGVQQANGGMMGGSGVHTWNFQVQSNAAQGDCQIAFKYARPWETNANVTPSTVNVHIA</sequence>
<accession>A0A7S3N346</accession>
<dbReference type="InterPro" id="IPR052781">
    <property type="entry name" value="Cys_protease_inhibitor_I42"/>
</dbReference>
<dbReference type="InterPro" id="IPR036331">
    <property type="entry name" value="Chagasin-like_sf"/>
</dbReference>
<feature type="domain" description="Proteinase inhibitor I42 chagasin" evidence="3">
    <location>
        <begin position="84"/>
        <end position="172"/>
    </location>
</feature>
<evidence type="ECO:0000256" key="2">
    <source>
        <dbReference type="ARBA" id="ARBA00022704"/>
    </source>
</evidence>
<dbReference type="PANTHER" id="PTHR36530">
    <property type="entry name" value="INHIBITOR OF CYSTEINE PEPTIDASE"/>
    <property type="match status" value="1"/>
</dbReference>
<dbReference type="SUPFAM" id="SSF141066">
    <property type="entry name" value="ICP-like"/>
    <property type="match status" value="1"/>
</dbReference>
<dbReference type="Pfam" id="PF09394">
    <property type="entry name" value="Inhibitor_I42"/>
    <property type="match status" value="1"/>
</dbReference>
<gene>
    <name evidence="4" type="ORF">SINC0208_LOCUS12798</name>
</gene>
<keyword evidence="2" id="KW-0789">Thiol protease inhibitor</keyword>
<dbReference type="Gene3D" id="2.60.40.2020">
    <property type="match status" value="1"/>
</dbReference>
<organism evidence="4">
    <name type="scientific">Strombidium inclinatum</name>
    <dbReference type="NCBI Taxonomy" id="197538"/>
    <lineage>
        <taxon>Eukaryota</taxon>
        <taxon>Sar</taxon>
        <taxon>Alveolata</taxon>
        <taxon>Ciliophora</taxon>
        <taxon>Intramacronucleata</taxon>
        <taxon>Spirotrichea</taxon>
        <taxon>Oligotrichia</taxon>
        <taxon>Strombidiidae</taxon>
        <taxon>Strombidium</taxon>
    </lineage>
</organism>
<evidence type="ECO:0000256" key="1">
    <source>
        <dbReference type="ARBA" id="ARBA00022690"/>
    </source>
</evidence>
<evidence type="ECO:0000259" key="3">
    <source>
        <dbReference type="Pfam" id="PF09394"/>
    </source>
</evidence>
<evidence type="ECO:0000313" key="4">
    <source>
        <dbReference type="EMBL" id="CAE0332162.1"/>
    </source>
</evidence>
<dbReference type="EMBL" id="HBIH01032060">
    <property type="protein sequence ID" value="CAE0332162.1"/>
    <property type="molecule type" value="Transcribed_RNA"/>
</dbReference>
<dbReference type="AlphaFoldDB" id="A0A7S3N346"/>
<protein>
    <recommendedName>
        <fullName evidence="3">Proteinase inhibitor I42 chagasin domain-containing protein</fullName>
    </recommendedName>
</protein>
<keyword evidence="1" id="KW-0646">Protease inhibitor</keyword>
<proteinExistence type="predicted"/>
<reference evidence="4" key="1">
    <citation type="submission" date="2021-01" db="EMBL/GenBank/DDBJ databases">
        <authorList>
            <person name="Corre E."/>
            <person name="Pelletier E."/>
            <person name="Niang G."/>
            <person name="Scheremetjew M."/>
            <person name="Finn R."/>
            <person name="Kale V."/>
            <person name="Holt S."/>
            <person name="Cochrane G."/>
            <person name="Meng A."/>
            <person name="Brown T."/>
            <person name="Cohen L."/>
        </authorList>
    </citation>
    <scope>NUCLEOTIDE SEQUENCE</scope>
    <source>
        <strain evidence="4">S3</strain>
    </source>
</reference>